<name>A0ABD0JP34_9CAEN</name>
<feature type="compositionally biased region" description="Basic and acidic residues" evidence="1">
    <location>
        <begin position="137"/>
        <end position="148"/>
    </location>
</feature>
<evidence type="ECO:0000313" key="3">
    <source>
        <dbReference type="Proteomes" id="UP001519460"/>
    </source>
</evidence>
<sequence>MAPVLRLETIALITISFVPSTRPIFRIISSCYISLNHRPISHPTCVTLAETWQTPVTSLLRYHGCRQAGDRSLQSKRHPSSTGGLFCVGFGDRHLVNMYLFVYYFWVGDVDNINSRQKLNDFTSTPLSQAANKKPKKETDKHLQSEQQ</sequence>
<proteinExistence type="predicted"/>
<organism evidence="2 3">
    <name type="scientific">Batillaria attramentaria</name>
    <dbReference type="NCBI Taxonomy" id="370345"/>
    <lineage>
        <taxon>Eukaryota</taxon>
        <taxon>Metazoa</taxon>
        <taxon>Spiralia</taxon>
        <taxon>Lophotrochozoa</taxon>
        <taxon>Mollusca</taxon>
        <taxon>Gastropoda</taxon>
        <taxon>Caenogastropoda</taxon>
        <taxon>Sorbeoconcha</taxon>
        <taxon>Cerithioidea</taxon>
        <taxon>Batillariidae</taxon>
        <taxon>Batillaria</taxon>
    </lineage>
</organism>
<gene>
    <name evidence="2" type="ORF">BaRGS_00032275</name>
</gene>
<evidence type="ECO:0000313" key="2">
    <source>
        <dbReference type="EMBL" id="KAK7476440.1"/>
    </source>
</evidence>
<keyword evidence="3" id="KW-1185">Reference proteome</keyword>
<accession>A0ABD0JP34</accession>
<comment type="caution">
    <text evidence="2">The sequence shown here is derived from an EMBL/GenBank/DDBJ whole genome shotgun (WGS) entry which is preliminary data.</text>
</comment>
<dbReference type="AlphaFoldDB" id="A0ABD0JP34"/>
<reference evidence="2 3" key="1">
    <citation type="journal article" date="2023" name="Sci. Data">
        <title>Genome assembly of the Korean intertidal mud-creeper Batillaria attramentaria.</title>
        <authorList>
            <person name="Patra A.K."/>
            <person name="Ho P.T."/>
            <person name="Jun S."/>
            <person name="Lee S.J."/>
            <person name="Kim Y."/>
            <person name="Won Y.J."/>
        </authorList>
    </citation>
    <scope>NUCLEOTIDE SEQUENCE [LARGE SCALE GENOMIC DNA]</scope>
    <source>
        <strain evidence="2">Wonlab-2016</strain>
    </source>
</reference>
<protein>
    <submittedName>
        <fullName evidence="2">Uncharacterized protein</fullName>
    </submittedName>
</protein>
<evidence type="ECO:0000256" key="1">
    <source>
        <dbReference type="SAM" id="MobiDB-lite"/>
    </source>
</evidence>
<dbReference type="Proteomes" id="UP001519460">
    <property type="component" value="Unassembled WGS sequence"/>
</dbReference>
<dbReference type="EMBL" id="JACVVK020000375">
    <property type="protein sequence ID" value="KAK7476440.1"/>
    <property type="molecule type" value="Genomic_DNA"/>
</dbReference>
<feature type="region of interest" description="Disordered" evidence="1">
    <location>
        <begin position="124"/>
        <end position="148"/>
    </location>
</feature>